<evidence type="ECO:0000313" key="4">
    <source>
        <dbReference type="Proteomes" id="UP001179280"/>
    </source>
</evidence>
<dbReference type="PANTHER" id="PTHR34580:SF1">
    <property type="entry name" value="PROTEIN PAFC"/>
    <property type="match status" value="1"/>
</dbReference>
<comment type="caution">
    <text evidence="3">The sequence shown here is derived from an EMBL/GenBank/DDBJ whole genome shotgun (WGS) entry which is preliminary data.</text>
</comment>
<dbReference type="EMBL" id="JAFBCV010000010">
    <property type="protein sequence ID" value="MBM7839802.1"/>
    <property type="molecule type" value="Genomic_DNA"/>
</dbReference>
<keyword evidence="4" id="KW-1185">Reference proteome</keyword>
<dbReference type="InterPro" id="IPR026881">
    <property type="entry name" value="WYL_dom"/>
</dbReference>
<accession>A0ABS2SZY2</accession>
<dbReference type="PANTHER" id="PTHR34580">
    <property type="match status" value="1"/>
</dbReference>
<dbReference type="Pfam" id="PF25583">
    <property type="entry name" value="WCX"/>
    <property type="match status" value="1"/>
</dbReference>
<dbReference type="PROSITE" id="PS52050">
    <property type="entry name" value="WYL"/>
    <property type="match status" value="1"/>
</dbReference>
<organism evidence="3 4">
    <name type="scientific">Shouchella xiaoxiensis</name>
    <dbReference type="NCBI Taxonomy" id="766895"/>
    <lineage>
        <taxon>Bacteria</taxon>
        <taxon>Bacillati</taxon>
        <taxon>Bacillota</taxon>
        <taxon>Bacilli</taxon>
        <taxon>Bacillales</taxon>
        <taxon>Bacillaceae</taxon>
        <taxon>Shouchella</taxon>
    </lineage>
</organism>
<evidence type="ECO:0000259" key="2">
    <source>
        <dbReference type="Pfam" id="PF25583"/>
    </source>
</evidence>
<proteinExistence type="predicted"/>
<gene>
    <name evidence="3" type="ORF">JOC54_003082</name>
</gene>
<dbReference type="RefSeq" id="WP_204467014.1">
    <property type="nucleotide sequence ID" value="NZ_JAFBCV010000010.1"/>
</dbReference>
<dbReference type="InterPro" id="IPR057727">
    <property type="entry name" value="WCX_dom"/>
</dbReference>
<evidence type="ECO:0000313" key="3">
    <source>
        <dbReference type="EMBL" id="MBM7839802.1"/>
    </source>
</evidence>
<dbReference type="Proteomes" id="UP001179280">
    <property type="component" value="Unassembled WGS sequence"/>
</dbReference>
<protein>
    <submittedName>
        <fullName evidence="3">DNA-binding transcriptional regulator YafY</fullName>
    </submittedName>
</protein>
<name>A0ABS2SZY2_9BACI</name>
<evidence type="ECO:0000259" key="1">
    <source>
        <dbReference type="Pfam" id="PF13280"/>
    </source>
</evidence>
<sequence>MASKVEKILRIYHDLLKDGVVSKSDCKESYQLTDKTFERYMKELRGFLYETEPDEKAIVYERASNQYRLLGIEKLRKEEVLAITKVLLESRAFNKDELSQLIDRLFHFGYKADEYQLKKMIANEKEHYRPVSHGSHVLEKLWQLNQAAKKVGEVRFTYTRADGKQSKKAVQPVGILFSEFYFYLAADLEDRDYDHPTIFRIDRISDLQFMNKPLEKYKKKKDAERFQEGLYREKISFMQTGDLMKIELRCQPFLREVVQDRLPNARIVVNGDSLKVTAEVFGRGVEMWLLSQGGSVEVIKPPELRDKMIARIDEMKKIYQTEKEIDHGQV</sequence>
<dbReference type="GO" id="GO:0003677">
    <property type="term" value="F:DNA binding"/>
    <property type="evidence" value="ECO:0007669"/>
    <property type="project" value="UniProtKB-KW"/>
</dbReference>
<dbReference type="InterPro" id="IPR051534">
    <property type="entry name" value="CBASS_pafABC_assoc_protein"/>
</dbReference>
<keyword evidence="3" id="KW-0238">DNA-binding</keyword>
<feature type="domain" description="WCX" evidence="2">
    <location>
        <begin position="244"/>
        <end position="315"/>
    </location>
</feature>
<reference evidence="3" key="1">
    <citation type="submission" date="2021-01" db="EMBL/GenBank/DDBJ databases">
        <title>Genomic Encyclopedia of Type Strains, Phase IV (KMG-IV): sequencing the most valuable type-strain genomes for metagenomic binning, comparative biology and taxonomic classification.</title>
        <authorList>
            <person name="Goeker M."/>
        </authorList>
    </citation>
    <scope>NUCLEOTIDE SEQUENCE</scope>
    <source>
        <strain evidence="3">DSM 21943</strain>
    </source>
</reference>
<feature type="domain" description="WYL" evidence="1">
    <location>
        <begin position="141"/>
        <end position="208"/>
    </location>
</feature>
<dbReference type="Pfam" id="PF13280">
    <property type="entry name" value="WYL"/>
    <property type="match status" value="1"/>
</dbReference>